<evidence type="ECO:0000256" key="3">
    <source>
        <dbReference type="SAM" id="Phobius"/>
    </source>
</evidence>
<dbReference type="InterPro" id="IPR008983">
    <property type="entry name" value="Tumour_necrosis_fac-like_dom"/>
</dbReference>
<name>A0ABD3UEI9_SINWO</name>
<keyword evidence="3" id="KW-0472">Membrane</keyword>
<dbReference type="InterPro" id="IPR006052">
    <property type="entry name" value="TNF_dom"/>
</dbReference>
<dbReference type="EMBL" id="JBJQND010000016">
    <property type="protein sequence ID" value="KAL3847929.1"/>
    <property type="molecule type" value="Genomic_DNA"/>
</dbReference>
<organism evidence="5 6">
    <name type="scientific">Sinanodonta woodiana</name>
    <name type="common">Chinese pond mussel</name>
    <name type="synonym">Anodonta woodiana</name>
    <dbReference type="NCBI Taxonomy" id="1069815"/>
    <lineage>
        <taxon>Eukaryota</taxon>
        <taxon>Metazoa</taxon>
        <taxon>Spiralia</taxon>
        <taxon>Lophotrochozoa</taxon>
        <taxon>Mollusca</taxon>
        <taxon>Bivalvia</taxon>
        <taxon>Autobranchia</taxon>
        <taxon>Heteroconchia</taxon>
        <taxon>Palaeoheterodonta</taxon>
        <taxon>Unionida</taxon>
        <taxon>Unionoidea</taxon>
        <taxon>Unionidae</taxon>
        <taxon>Unioninae</taxon>
        <taxon>Sinanodonta</taxon>
    </lineage>
</organism>
<evidence type="ECO:0000313" key="6">
    <source>
        <dbReference type="Proteomes" id="UP001634394"/>
    </source>
</evidence>
<feature type="transmembrane region" description="Helical" evidence="3">
    <location>
        <begin position="388"/>
        <end position="409"/>
    </location>
</feature>
<feature type="domain" description="THD" evidence="4">
    <location>
        <begin position="535"/>
        <end position="654"/>
    </location>
</feature>
<dbReference type="Proteomes" id="UP001634394">
    <property type="component" value="Unassembled WGS sequence"/>
</dbReference>
<proteinExistence type="inferred from homology"/>
<dbReference type="AlphaFoldDB" id="A0ABD3UEI9"/>
<dbReference type="SUPFAM" id="SSF49842">
    <property type="entry name" value="TNF-like"/>
    <property type="match status" value="1"/>
</dbReference>
<keyword evidence="3" id="KW-0812">Transmembrane</keyword>
<reference evidence="5 6" key="1">
    <citation type="submission" date="2024-11" db="EMBL/GenBank/DDBJ databases">
        <title>Chromosome-level genome assembly of the freshwater bivalve Anodonta woodiana.</title>
        <authorList>
            <person name="Chen X."/>
        </authorList>
    </citation>
    <scope>NUCLEOTIDE SEQUENCE [LARGE SCALE GENOMIC DNA]</scope>
    <source>
        <strain evidence="5">MN2024</strain>
        <tissue evidence="5">Gills</tissue>
    </source>
</reference>
<accession>A0ABD3UEI9</accession>
<evidence type="ECO:0000256" key="2">
    <source>
        <dbReference type="SAM" id="MobiDB-lite"/>
    </source>
</evidence>
<keyword evidence="6" id="KW-1185">Reference proteome</keyword>
<evidence type="ECO:0000256" key="1">
    <source>
        <dbReference type="ARBA" id="ARBA00008670"/>
    </source>
</evidence>
<keyword evidence="3" id="KW-1133">Transmembrane helix</keyword>
<dbReference type="Pfam" id="PF00229">
    <property type="entry name" value="TNF"/>
    <property type="match status" value="1"/>
</dbReference>
<dbReference type="Gene3D" id="2.60.120.40">
    <property type="match status" value="1"/>
</dbReference>
<evidence type="ECO:0000313" key="5">
    <source>
        <dbReference type="EMBL" id="KAL3847929.1"/>
    </source>
</evidence>
<comment type="caution">
    <text evidence="5">The sequence shown here is derived from an EMBL/GenBank/DDBJ whole genome shotgun (WGS) entry which is preliminary data.</text>
</comment>
<protein>
    <recommendedName>
        <fullName evidence="4">THD domain-containing protein</fullName>
    </recommendedName>
</protein>
<gene>
    <name evidence="5" type="ORF">ACJMK2_018819</name>
</gene>
<feature type="region of interest" description="Disordered" evidence="2">
    <location>
        <begin position="170"/>
        <end position="206"/>
    </location>
</feature>
<evidence type="ECO:0000259" key="4">
    <source>
        <dbReference type="Pfam" id="PF00229"/>
    </source>
</evidence>
<comment type="similarity">
    <text evidence="1">Belongs to the tumor necrosis factor family.</text>
</comment>
<feature type="compositionally biased region" description="Polar residues" evidence="2">
    <location>
        <begin position="189"/>
        <end position="206"/>
    </location>
</feature>
<sequence>MAQGSNQLLLCSELVDRGNNFCSVLNDDQILMDRPFTISSRVTKPHCGAGTYRLPNADFSVANNQYIFVESSLNGNRRRDEEFGVKYNRLLSIDSGVSCRCNHFSCSSTEDASNVSVNDKQGIQSRRKTVSFSLGSNTKLSDEQLCVTDIELDSDLDTDLDLTVDSTEATFAGQSNGPSDSHENHHSSRLSIGSTRGNPISNDNTAFKRNTTVCRERDGNGATYFRCDSYASQANAGNTIQNWRTSHDINVKTDHIPVFQHQQMPGPQCSGTTIGQPRLPQYLPHACHDHSHSDMKTIRCRCQSNIYNKTDRSFDLHSSAHLLQESCYVETRAPISTSQESRDLLQEAQVTELITRSAVSNTTHNKSINEKGVVAVPRPRCTKKAIKTCFVILMVFNIIALVAICYTLIKVLTDPTDHQCPLCKDVMDQVKGIKGATLNYSAFQEYINENEDGRCCLDHAFMFKLMVQTKSNPMEPSPYQTNIGESIIQILRNSTAKAAIHLQSMPFNYELDGNVSSGPIRWNFTDNISVGMHWDHTYNDSEIMIPLSGVYYIYAMVQYVYMNFNTNKHLESMQPVEDFPLSVSLYKVSTLETIHRRIGTVTLQCRFASQSIEHNSVIQKIVQLTKGDKVSLVVSNRQFLNNKRNIHQIGLFKVD</sequence>